<proteinExistence type="predicted"/>
<dbReference type="Gene3D" id="3.40.50.1240">
    <property type="entry name" value="Phosphoglycerate mutase-like"/>
    <property type="match status" value="1"/>
</dbReference>
<feature type="active site" description="Tele-phosphohistidine intermediate" evidence="1">
    <location>
        <position position="45"/>
    </location>
</feature>
<dbReference type="InterPro" id="IPR050275">
    <property type="entry name" value="PGM_Phosphatase"/>
</dbReference>
<dbReference type="InterPro" id="IPR029033">
    <property type="entry name" value="His_PPase_superfam"/>
</dbReference>
<sequence length="248" mass="27539">MPRTSRGIFRAVLQTGANPVQCALLTAPTEQDPHLKVTRILAVRHGETAWNRDTRIQGHTDIDLNEHGRWQAAQLAQALADEPIDAFYASDLSRALETAQAVARRHDKPVHTHTGLRERCFGRFEGHTWAELEARYPEESTAWRKRVPDFAPPGGESLLQLQDRVVRAVNELAARHPGEQILVAVHGGVLDILYRAATRLELQAPRSWELTNTAINRLLWTPEGLGLVGWADTGHLTTGNGALDEQTA</sequence>
<accession>A0A7Y8GZ90</accession>
<keyword evidence="4" id="KW-1185">Reference proteome</keyword>
<feature type="active site" description="Proton donor/acceptor" evidence="1">
    <location>
        <position position="118"/>
    </location>
</feature>
<protein>
    <submittedName>
        <fullName evidence="3">Histidine phosphatase family protein</fullName>
    </submittedName>
</protein>
<dbReference type="Pfam" id="PF00300">
    <property type="entry name" value="His_Phos_1"/>
    <property type="match status" value="1"/>
</dbReference>
<dbReference type="AlphaFoldDB" id="A0A7Y8GZ90"/>
<evidence type="ECO:0000313" key="4">
    <source>
        <dbReference type="Proteomes" id="UP000545507"/>
    </source>
</evidence>
<feature type="binding site" evidence="2">
    <location>
        <position position="94"/>
    </location>
    <ligand>
        <name>substrate</name>
    </ligand>
</feature>
<evidence type="ECO:0000256" key="1">
    <source>
        <dbReference type="PIRSR" id="PIRSR613078-1"/>
    </source>
</evidence>
<dbReference type="SUPFAM" id="SSF53254">
    <property type="entry name" value="Phosphoglycerate mutase-like"/>
    <property type="match status" value="1"/>
</dbReference>
<comment type="caution">
    <text evidence="3">The sequence shown here is derived from an EMBL/GenBank/DDBJ whole genome shotgun (WGS) entry which is preliminary data.</text>
</comment>
<dbReference type="SMART" id="SM00855">
    <property type="entry name" value="PGAM"/>
    <property type="match status" value="1"/>
</dbReference>
<gene>
    <name evidence="3" type="ORF">F3K02_20465</name>
</gene>
<dbReference type="GO" id="GO:0016791">
    <property type="term" value="F:phosphatase activity"/>
    <property type="evidence" value="ECO:0007669"/>
    <property type="project" value="TreeGrafter"/>
</dbReference>
<name>A0A7Y8GZ90_9BURK</name>
<organism evidence="3 4">
    <name type="scientific">Hydrogenophaga aromaticivorans</name>
    <dbReference type="NCBI Taxonomy" id="2610898"/>
    <lineage>
        <taxon>Bacteria</taxon>
        <taxon>Pseudomonadati</taxon>
        <taxon>Pseudomonadota</taxon>
        <taxon>Betaproteobacteria</taxon>
        <taxon>Burkholderiales</taxon>
        <taxon>Comamonadaceae</taxon>
        <taxon>Hydrogenophaga</taxon>
    </lineage>
</organism>
<dbReference type="EMBL" id="VYGV01000016">
    <property type="protein sequence ID" value="NWF47605.1"/>
    <property type="molecule type" value="Genomic_DNA"/>
</dbReference>
<evidence type="ECO:0000256" key="2">
    <source>
        <dbReference type="PIRSR" id="PIRSR613078-2"/>
    </source>
</evidence>
<feature type="binding site" evidence="2">
    <location>
        <begin position="44"/>
        <end position="51"/>
    </location>
    <ligand>
        <name>substrate</name>
    </ligand>
</feature>
<reference evidence="3 4" key="1">
    <citation type="submission" date="2019-09" db="EMBL/GenBank/DDBJ databases">
        <title>Hydrogenophaga aromatica sp. nov., isolated from a para-xylene-degrading enrichment culture.</title>
        <authorList>
            <person name="Tancsics A."/>
            <person name="Banerjee S."/>
        </authorList>
    </citation>
    <scope>NUCLEOTIDE SEQUENCE [LARGE SCALE GENOMIC DNA]</scope>
    <source>
        <strain evidence="3 4">D2P1</strain>
    </source>
</reference>
<evidence type="ECO:0000313" key="3">
    <source>
        <dbReference type="EMBL" id="NWF47605.1"/>
    </source>
</evidence>
<dbReference type="Proteomes" id="UP000545507">
    <property type="component" value="Unassembled WGS sequence"/>
</dbReference>
<dbReference type="InterPro" id="IPR013078">
    <property type="entry name" value="His_Pase_superF_clade-1"/>
</dbReference>
<dbReference type="CDD" id="cd07067">
    <property type="entry name" value="HP_PGM_like"/>
    <property type="match status" value="1"/>
</dbReference>
<dbReference type="PANTHER" id="PTHR48100">
    <property type="entry name" value="BROAD-SPECIFICITY PHOSPHATASE YOR283W-RELATED"/>
    <property type="match status" value="1"/>
</dbReference>